<dbReference type="Pfam" id="PF13767">
    <property type="entry name" value="DUF4168"/>
    <property type="match status" value="1"/>
</dbReference>
<reference evidence="4 6" key="1">
    <citation type="journal article" date="2009" name="J. Bacteriol.">
        <title>Draft genome sequence of the extremely acidophilic bacterium Acidithiobacillus caldus ATCC 51756 reveals metabolic versatility in the genus Acidithiobacillus.</title>
        <authorList>
            <person name="Valdes J."/>
            <person name="Quatrini R."/>
            <person name="Hallberg K."/>
            <person name="Dopson M."/>
            <person name="Valenzuela P.D."/>
            <person name="Holmes D.S."/>
        </authorList>
    </citation>
    <scope>NUCLEOTIDE SEQUENCE [LARGE SCALE GENOMIC DNA]</scope>
    <source>
        <strain evidence="4">ATCC 51756</strain>
        <strain evidence="6">ATCC 51756 / DSM 8584 / KU</strain>
        <plasmid evidence="5">megap mpAca1.1</plasmid>
        <plasmid evidence="6">megaPlasmid mpAca1.1</plasmid>
    </source>
</reference>
<evidence type="ECO:0000313" key="6">
    <source>
        <dbReference type="Proteomes" id="UP000005522"/>
    </source>
</evidence>
<dbReference type="Proteomes" id="UP000005522">
    <property type="component" value="Chromosome"/>
</dbReference>
<protein>
    <recommendedName>
        <fullName evidence="3">DUF4168 domain-containing protein</fullName>
    </recommendedName>
</protein>
<dbReference type="RefSeq" id="WP_051620706.1">
    <property type="nucleotide sequence ID" value="NZ_CP005986.1"/>
</dbReference>
<dbReference type="KEGG" id="acz:Acaty_c0225"/>
<dbReference type="KEGG" id="acz:Acaty_m0083"/>
<feature type="chain" id="PRO_5007370167" description="DUF4168 domain-containing protein" evidence="2">
    <location>
        <begin position="25"/>
        <end position="133"/>
    </location>
</feature>
<reference evidence="4" key="2">
    <citation type="submission" date="2013-05" db="EMBL/GenBank/DDBJ databases">
        <title>Genomic Architecture and Gene Repertoire of the Mobilome of Extreme Acidophile Acidithiobacillus caldus.</title>
        <authorList>
            <person name="Acuna L.G."/>
            <person name="Covarrubias P.A."/>
            <person name="Cardenas J.P."/>
            <person name="Haristoy J.J."/>
            <person name="Flores R."/>
            <person name="Nunez H."/>
            <person name="Riadi G."/>
            <person name="Shmaryahu A."/>
            <person name="Valdes J."/>
            <person name="Dopson M."/>
            <person name="Rawlings D.E."/>
            <person name="Banfield J."/>
            <person name="Holmes D.S."/>
            <person name="Quatrini R."/>
        </authorList>
    </citation>
    <scope>NUCLEOTIDE SEQUENCE</scope>
    <source>
        <strain evidence="4">ATCC 51756</strain>
        <plasmid evidence="5">megap mpAca1.1</plasmid>
    </source>
</reference>
<dbReference type="EMBL" id="CP005986">
    <property type="protein sequence ID" value="AIA54116.1"/>
    <property type="molecule type" value="Genomic_DNA"/>
</dbReference>
<geneLocation type="plasmid" evidence="5">
    <name>megap mpAca1.1</name>
</geneLocation>
<proteinExistence type="predicted"/>
<feature type="region of interest" description="Disordered" evidence="1">
    <location>
        <begin position="26"/>
        <end position="48"/>
    </location>
</feature>
<dbReference type="eggNOG" id="ENOG5031FE0">
    <property type="taxonomic scope" value="Bacteria"/>
</dbReference>
<feature type="signal peptide" evidence="2">
    <location>
        <begin position="1"/>
        <end position="24"/>
    </location>
</feature>
<feature type="domain" description="DUF4168" evidence="3">
    <location>
        <begin position="50"/>
        <end position="125"/>
    </location>
</feature>
<keyword evidence="5" id="KW-0614">Plasmid</keyword>
<evidence type="ECO:0000256" key="1">
    <source>
        <dbReference type="SAM" id="MobiDB-lite"/>
    </source>
</evidence>
<accession>A0A059ZVW8</accession>
<evidence type="ECO:0000256" key="2">
    <source>
        <dbReference type="SAM" id="SignalP"/>
    </source>
</evidence>
<gene>
    <name evidence="4" type="ORF">Acaty_c0225</name>
    <name evidence="5" type="ORF">Acaty_m0083</name>
</gene>
<keyword evidence="2" id="KW-0732">Signal</keyword>
<geneLocation type="plasmid" evidence="6">
    <name>megaPlasmid mpAca1.1</name>
</geneLocation>
<sequence length="133" mass="14314">MAKTPMVLSGLALVALVTGGTAWAGTAQDSSQGAPTPSPAMTGKGPHVGHHELVRFASAIRAIQPVDEQAHKVLMNPHLAASQKRADLAHYDHKITTTLQHYHLSPVTYETLLHKAQVDPSFAKRTERILKKG</sequence>
<name>A0A059ZVW8_ACICK</name>
<organism evidence="4 6">
    <name type="scientific">Acidithiobacillus caldus (strain ATCC 51756 / DSM 8584 / KU)</name>
    <dbReference type="NCBI Taxonomy" id="637389"/>
    <lineage>
        <taxon>Bacteria</taxon>
        <taxon>Pseudomonadati</taxon>
        <taxon>Pseudomonadota</taxon>
        <taxon>Acidithiobacillia</taxon>
        <taxon>Acidithiobacillales</taxon>
        <taxon>Acidithiobacillaceae</taxon>
        <taxon>Acidithiobacillus</taxon>
    </lineage>
</organism>
<evidence type="ECO:0000259" key="3">
    <source>
        <dbReference type="Pfam" id="PF13767"/>
    </source>
</evidence>
<evidence type="ECO:0000313" key="5">
    <source>
        <dbReference type="EMBL" id="AIA56656.1"/>
    </source>
</evidence>
<dbReference type="EMBL" id="CP005987">
    <property type="protein sequence ID" value="AIA56656.1"/>
    <property type="molecule type" value="Genomic_DNA"/>
</dbReference>
<dbReference type="AlphaFoldDB" id="A0A059ZVW8"/>
<dbReference type="Proteomes" id="UP000005522">
    <property type="component" value="Plasmid megap mpAca1.1"/>
</dbReference>
<dbReference type="InterPro" id="IPR025433">
    <property type="entry name" value="DUF4168"/>
</dbReference>
<dbReference type="HOGENOM" id="CLU_1902114_0_0_6"/>
<evidence type="ECO:0000313" key="4">
    <source>
        <dbReference type="EMBL" id="AIA54116.1"/>
    </source>
</evidence>